<dbReference type="InterPro" id="IPR002867">
    <property type="entry name" value="IBR_dom"/>
</dbReference>
<dbReference type="EMBL" id="CAJJDN010000115">
    <property type="protein sequence ID" value="CAD8117918.1"/>
    <property type="molecule type" value="Genomic_DNA"/>
</dbReference>
<dbReference type="FunFam" id="3.30.40.10:FF:000051">
    <property type="entry name" value="RBR-type E3 ubiquitin transferase"/>
    <property type="match status" value="1"/>
</dbReference>
<feature type="transmembrane region" description="Helical" evidence="15">
    <location>
        <begin position="446"/>
        <end position="472"/>
    </location>
</feature>
<dbReference type="FunFam" id="1.20.120.1750:FF:000050">
    <property type="entry name" value="RBR-type E3 ubiquitin transferase"/>
    <property type="match status" value="1"/>
</dbReference>
<dbReference type="InterPro" id="IPR018957">
    <property type="entry name" value="Znf_C3HC4_RING-type"/>
</dbReference>
<evidence type="ECO:0000256" key="4">
    <source>
        <dbReference type="ARBA" id="ARBA00012251"/>
    </source>
</evidence>
<dbReference type="EC" id="2.3.2.31" evidence="4"/>
<keyword evidence="10" id="KW-0833">Ubl conjugation pathway</keyword>
<keyword evidence="9 14" id="KW-0863">Zinc-finger</keyword>
<evidence type="ECO:0000313" key="18">
    <source>
        <dbReference type="EMBL" id="CAD8117918.1"/>
    </source>
</evidence>
<keyword evidence="7" id="KW-0479">Metal-binding</keyword>
<dbReference type="Proteomes" id="UP000692954">
    <property type="component" value="Unassembled WGS sequence"/>
</dbReference>
<dbReference type="Pfam" id="PF00097">
    <property type="entry name" value="zf-C3HC4"/>
    <property type="match status" value="1"/>
</dbReference>
<dbReference type="PROSITE" id="PS51873">
    <property type="entry name" value="TRIAD"/>
    <property type="match status" value="1"/>
</dbReference>
<dbReference type="CDD" id="cd20336">
    <property type="entry name" value="Rcat_RBR"/>
    <property type="match status" value="1"/>
</dbReference>
<dbReference type="InterPro" id="IPR031127">
    <property type="entry name" value="E3_UB_ligase_RBR"/>
</dbReference>
<dbReference type="GO" id="GO:0005737">
    <property type="term" value="C:cytoplasm"/>
    <property type="evidence" value="ECO:0007669"/>
    <property type="project" value="UniProtKB-ARBA"/>
</dbReference>
<dbReference type="SMART" id="SM00647">
    <property type="entry name" value="IBR"/>
    <property type="match status" value="2"/>
</dbReference>
<dbReference type="GO" id="GO:0016567">
    <property type="term" value="P:protein ubiquitination"/>
    <property type="evidence" value="ECO:0007669"/>
    <property type="project" value="InterPro"/>
</dbReference>
<keyword evidence="5" id="KW-0808">Transferase</keyword>
<evidence type="ECO:0000256" key="14">
    <source>
        <dbReference type="PROSITE-ProRule" id="PRU00175"/>
    </source>
</evidence>
<feature type="domain" description="RING-type" evidence="17">
    <location>
        <begin position="177"/>
        <end position="381"/>
    </location>
</feature>
<evidence type="ECO:0000256" key="13">
    <source>
        <dbReference type="ARBA" id="ARBA00023136"/>
    </source>
</evidence>
<dbReference type="InterPro" id="IPR001841">
    <property type="entry name" value="Znf_RING"/>
</dbReference>
<evidence type="ECO:0000256" key="12">
    <source>
        <dbReference type="ARBA" id="ARBA00022989"/>
    </source>
</evidence>
<evidence type="ECO:0000256" key="10">
    <source>
        <dbReference type="ARBA" id="ARBA00022786"/>
    </source>
</evidence>
<dbReference type="GO" id="GO:0031090">
    <property type="term" value="C:organelle membrane"/>
    <property type="evidence" value="ECO:0007669"/>
    <property type="project" value="UniProtKB-ARBA"/>
</dbReference>
<dbReference type="PANTHER" id="PTHR11685">
    <property type="entry name" value="RBR FAMILY RING FINGER AND IBR DOMAIN-CONTAINING"/>
    <property type="match status" value="1"/>
</dbReference>
<keyword evidence="13 15" id="KW-0472">Membrane</keyword>
<evidence type="ECO:0000313" key="19">
    <source>
        <dbReference type="Proteomes" id="UP000692954"/>
    </source>
</evidence>
<dbReference type="AlphaFoldDB" id="A0A8S1QQB8"/>
<evidence type="ECO:0000256" key="11">
    <source>
        <dbReference type="ARBA" id="ARBA00022833"/>
    </source>
</evidence>
<organism evidence="18 19">
    <name type="scientific">Paramecium sonneborni</name>
    <dbReference type="NCBI Taxonomy" id="65129"/>
    <lineage>
        <taxon>Eukaryota</taxon>
        <taxon>Sar</taxon>
        <taxon>Alveolata</taxon>
        <taxon>Ciliophora</taxon>
        <taxon>Intramacronucleata</taxon>
        <taxon>Oligohymenophorea</taxon>
        <taxon>Peniculida</taxon>
        <taxon>Parameciidae</taxon>
        <taxon>Paramecium</taxon>
    </lineage>
</organism>
<evidence type="ECO:0000256" key="2">
    <source>
        <dbReference type="ARBA" id="ARBA00004167"/>
    </source>
</evidence>
<evidence type="ECO:0000256" key="3">
    <source>
        <dbReference type="ARBA" id="ARBA00004906"/>
    </source>
</evidence>
<dbReference type="CDD" id="cd20335">
    <property type="entry name" value="BRcat_RBR"/>
    <property type="match status" value="1"/>
</dbReference>
<dbReference type="OrthoDB" id="312931at2759"/>
<name>A0A8S1QQB8_9CILI</name>
<evidence type="ECO:0000259" key="16">
    <source>
        <dbReference type="PROSITE" id="PS50089"/>
    </source>
</evidence>
<feature type="domain" description="RING-type" evidence="16">
    <location>
        <begin position="181"/>
        <end position="228"/>
    </location>
</feature>
<dbReference type="GO" id="GO:0008270">
    <property type="term" value="F:zinc ion binding"/>
    <property type="evidence" value="ECO:0007669"/>
    <property type="project" value="UniProtKB-KW"/>
</dbReference>
<dbReference type="Pfam" id="PF01485">
    <property type="entry name" value="IBR"/>
    <property type="match status" value="1"/>
</dbReference>
<keyword evidence="11" id="KW-0862">Zinc</keyword>
<evidence type="ECO:0000256" key="6">
    <source>
        <dbReference type="ARBA" id="ARBA00022692"/>
    </source>
</evidence>
<accession>A0A8S1QQB8</accession>
<dbReference type="InterPro" id="IPR017907">
    <property type="entry name" value="Znf_RING_CS"/>
</dbReference>
<keyword evidence="19" id="KW-1185">Reference proteome</keyword>
<evidence type="ECO:0000259" key="17">
    <source>
        <dbReference type="PROSITE" id="PS51873"/>
    </source>
</evidence>
<sequence>MSKKHGKGYQLPFSKSDDLLFVHGVDQEKQLKLRESQLRKSTLHDCIIQMPKEQQNRRNSHNSITFKDENKKVKLLQTKKKILTQIAQYGFNAYMAEYIIEKQNISLEQDYQVLLDSVIDKIHQFEEQYKSSFGLKIKKISNNQIVPIQIDEQPQIDQFIVEETRQEIDSKGKDQDKMNDCGICLGEYQDKEKALNCRHEFCKLCLQNYLDNKINNGQVLEIECPQQKCDNYFNDEAIKKLINDEQYQKYEKFKKQKLLDRDDTVRWCVKPGCDKYIQGKSFLSRIVRCECGQEICYDCRREDHPGMSCEEALDKYYEQTLKQLVIQRCPKCKAPIQKKEGCNHMTCYQCRFQFCWLCKARYTRMHFDSDNCFGCPDKQFSNDDPYIRSRWKKYCGIIFELFATILILPIIPFILIYYSLMTPLKLVKHWNRQYYRQMEDEDRLCLLLIGILFFPLIMVFLIFPGALLLLAYKIKYD</sequence>
<protein>
    <recommendedName>
        <fullName evidence="4">RBR-type E3 ubiquitin transferase</fullName>
        <ecNumber evidence="4">2.3.2.31</ecNumber>
    </recommendedName>
</protein>
<dbReference type="GO" id="GO:0061630">
    <property type="term" value="F:ubiquitin protein ligase activity"/>
    <property type="evidence" value="ECO:0007669"/>
    <property type="project" value="UniProtKB-EC"/>
</dbReference>
<comment type="subcellular location">
    <subcellularLocation>
        <location evidence="2">Membrane</location>
        <topology evidence="2">Single-pass membrane protein</topology>
    </subcellularLocation>
</comment>
<keyword evidence="6 15" id="KW-0812">Transmembrane</keyword>
<comment type="catalytic activity">
    <reaction evidence="1">
        <text>[E2 ubiquitin-conjugating enzyme]-S-ubiquitinyl-L-cysteine + [acceptor protein]-L-lysine = [E2 ubiquitin-conjugating enzyme]-L-cysteine + [acceptor protein]-N(6)-ubiquitinyl-L-lysine.</text>
        <dbReference type="EC" id="2.3.2.31"/>
    </reaction>
</comment>
<comment type="pathway">
    <text evidence="3">Protein modification; protein ubiquitination.</text>
</comment>
<dbReference type="InterPro" id="IPR044066">
    <property type="entry name" value="TRIAD_supradom"/>
</dbReference>
<proteinExistence type="predicted"/>
<evidence type="ECO:0000256" key="9">
    <source>
        <dbReference type="ARBA" id="ARBA00022771"/>
    </source>
</evidence>
<dbReference type="PROSITE" id="PS00518">
    <property type="entry name" value="ZF_RING_1"/>
    <property type="match status" value="1"/>
</dbReference>
<dbReference type="PROSITE" id="PS50089">
    <property type="entry name" value="ZF_RING_2"/>
    <property type="match status" value="1"/>
</dbReference>
<evidence type="ECO:0000256" key="7">
    <source>
        <dbReference type="ARBA" id="ARBA00022723"/>
    </source>
</evidence>
<gene>
    <name evidence="18" type="ORF">PSON_ATCC_30995.1.T1150113</name>
</gene>
<keyword evidence="8" id="KW-0677">Repeat</keyword>
<evidence type="ECO:0000256" key="5">
    <source>
        <dbReference type="ARBA" id="ARBA00022679"/>
    </source>
</evidence>
<feature type="transmembrane region" description="Helical" evidence="15">
    <location>
        <begin position="397"/>
        <end position="420"/>
    </location>
</feature>
<keyword evidence="12 15" id="KW-1133">Transmembrane helix</keyword>
<evidence type="ECO:0000256" key="8">
    <source>
        <dbReference type="ARBA" id="ARBA00022737"/>
    </source>
</evidence>
<evidence type="ECO:0000256" key="15">
    <source>
        <dbReference type="SAM" id="Phobius"/>
    </source>
</evidence>
<evidence type="ECO:0000256" key="1">
    <source>
        <dbReference type="ARBA" id="ARBA00001798"/>
    </source>
</evidence>
<reference evidence="18" key="1">
    <citation type="submission" date="2021-01" db="EMBL/GenBank/DDBJ databases">
        <authorList>
            <consortium name="Genoscope - CEA"/>
            <person name="William W."/>
        </authorList>
    </citation>
    <scope>NUCLEOTIDE SEQUENCE</scope>
</reference>
<dbReference type="Pfam" id="PF22191">
    <property type="entry name" value="IBR_1"/>
    <property type="match status" value="1"/>
</dbReference>
<dbReference type="SMART" id="SM00184">
    <property type="entry name" value="RING"/>
    <property type="match status" value="2"/>
</dbReference>
<comment type="caution">
    <text evidence="18">The sequence shown here is derived from an EMBL/GenBank/DDBJ whole genome shotgun (WGS) entry which is preliminary data.</text>
</comment>